<dbReference type="InterPro" id="IPR021146">
    <property type="entry name" value="Phage_gp6-like_head-tail"/>
</dbReference>
<evidence type="ECO:0000313" key="2">
    <source>
        <dbReference type="Proteomes" id="UP000254487"/>
    </source>
</evidence>
<dbReference type="AlphaFoldDB" id="A0A377ZGK2"/>
<name>A0A377ZGK2_KLEPO</name>
<sequence length="171" mass="18864">MKIKALRMFSHYHLGTVSQGEIREVHKEIGEVLVKLHLAEAVEPEKATDSGSAEPAKAKPGVKVEISEEQLAQIKAHLKVDGDDEDTLIAAYASASVDYVERFCDGALVETLTPPVEGETQPREVIFTSGIWAAMLLLIGHWYANREAAAQNLSEVPLGVEALLIRHRRWN</sequence>
<accession>A0A377ZGK2</accession>
<dbReference type="EMBL" id="UGLW01000003">
    <property type="protein sequence ID" value="STU70708.1"/>
    <property type="molecule type" value="Genomic_DNA"/>
</dbReference>
<protein>
    <submittedName>
        <fullName evidence="1">Phage gp6-like head-tail connector protein</fullName>
    </submittedName>
</protein>
<dbReference type="Proteomes" id="UP000254487">
    <property type="component" value="Unassembled WGS sequence"/>
</dbReference>
<dbReference type="Pfam" id="PF05135">
    <property type="entry name" value="Phage_connect_1"/>
    <property type="match status" value="1"/>
</dbReference>
<organism evidence="1 2">
    <name type="scientific">Klebsiella pneumoniae subsp. ozaenae</name>
    <dbReference type="NCBI Taxonomy" id="574"/>
    <lineage>
        <taxon>Bacteria</taxon>
        <taxon>Pseudomonadati</taxon>
        <taxon>Pseudomonadota</taxon>
        <taxon>Gammaproteobacteria</taxon>
        <taxon>Enterobacterales</taxon>
        <taxon>Enterobacteriaceae</taxon>
        <taxon>Klebsiella/Raoultella group</taxon>
        <taxon>Klebsiella</taxon>
        <taxon>Klebsiella pneumoniae complex</taxon>
    </lineage>
</organism>
<gene>
    <name evidence="1" type="ORF">NCTC10313_02988</name>
</gene>
<dbReference type="NCBIfam" id="TIGR01560">
    <property type="entry name" value="put_DNA_pack"/>
    <property type="match status" value="1"/>
</dbReference>
<dbReference type="InterPro" id="IPR006450">
    <property type="entry name" value="Phage_HK97_gp6-like"/>
</dbReference>
<reference evidence="1 2" key="1">
    <citation type="submission" date="2018-06" db="EMBL/GenBank/DDBJ databases">
        <authorList>
            <consortium name="Pathogen Informatics"/>
            <person name="Doyle S."/>
        </authorList>
    </citation>
    <scope>NUCLEOTIDE SEQUENCE [LARGE SCALE GENOMIC DNA]</scope>
    <source>
        <strain evidence="1 2">NCTC10313</strain>
    </source>
</reference>
<dbReference type="CDD" id="cd08054">
    <property type="entry name" value="gp6"/>
    <property type="match status" value="1"/>
</dbReference>
<dbReference type="Gene3D" id="1.10.3230.30">
    <property type="entry name" value="Phage gp6-like head-tail connector protein"/>
    <property type="match status" value="1"/>
</dbReference>
<proteinExistence type="predicted"/>
<evidence type="ECO:0000313" key="1">
    <source>
        <dbReference type="EMBL" id="STU70708.1"/>
    </source>
</evidence>